<name>X0UYE3_9ZZZZ</name>
<evidence type="ECO:0000313" key="1">
    <source>
        <dbReference type="EMBL" id="GAG10820.1"/>
    </source>
</evidence>
<reference evidence="1" key="1">
    <citation type="journal article" date="2014" name="Front. Microbiol.">
        <title>High frequency of phylogenetically diverse reductive dehalogenase-homologous genes in deep subseafloor sedimentary metagenomes.</title>
        <authorList>
            <person name="Kawai M."/>
            <person name="Futagami T."/>
            <person name="Toyoda A."/>
            <person name="Takaki Y."/>
            <person name="Nishi S."/>
            <person name="Hori S."/>
            <person name="Arai W."/>
            <person name="Tsubouchi T."/>
            <person name="Morono Y."/>
            <person name="Uchiyama I."/>
            <person name="Ito T."/>
            <person name="Fujiyama A."/>
            <person name="Inagaki F."/>
            <person name="Takami H."/>
        </authorList>
    </citation>
    <scope>NUCLEOTIDE SEQUENCE</scope>
    <source>
        <strain evidence="1">Expedition CK06-06</strain>
    </source>
</reference>
<comment type="caution">
    <text evidence="1">The sequence shown here is derived from an EMBL/GenBank/DDBJ whole genome shotgun (WGS) entry which is preliminary data.</text>
</comment>
<dbReference type="AlphaFoldDB" id="X0UYE3"/>
<sequence length="121" mass="13516">MVGINGAPFAQRLDGWELLGATRIGGSGFDRDEINVGKRRGHFEKSRVCARSNGVYVRSLRVVCGNHETQDIRMGRRLREGQQTAPIELEGTERFIKLIELSYGSKPFVRGQPVVCVFGRP</sequence>
<organism evidence="1">
    <name type="scientific">marine sediment metagenome</name>
    <dbReference type="NCBI Taxonomy" id="412755"/>
    <lineage>
        <taxon>unclassified sequences</taxon>
        <taxon>metagenomes</taxon>
        <taxon>ecological metagenomes</taxon>
    </lineage>
</organism>
<accession>X0UYE3</accession>
<proteinExistence type="predicted"/>
<gene>
    <name evidence="1" type="ORF">S01H1_39158</name>
</gene>
<protein>
    <submittedName>
        <fullName evidence="1">Uncharacterized protein</fullName>
    </submittedName>
</protein>
<dbReference type="EMBL" id="BARS01024690">
    <property type="protein sequence ID" value="GAG10820.1"/>
    <property type="molecule type" value="Genomic_DNA"/>
</dbReference>